<evidence type="ECO:0000256" key="7">
    <source>
        <dbReference type="SAM" id="Phobius"/>
    </source>
</evidence>
<dbReference type="EMBL" id="CP001778">
    <property type="protein sequence ID" value="ADD44566.1"/>
    <property type="molecule type" value="Genomic_DNA"/>
</dbReference>
<feature type="transmembrane region" description="Helical" evidence="7">
    <location>
        <begin position="178"/>
        <end position="204"/>
    </location>
</feature>
<dbReference type="eggNOG" id="COG2814">
    <property type="taxonomic scope" value="Bacteria"/>
</dbReference>
<name>D3Q9M0_STANL</name>
<keyword evidence="4 7" id="KW-1133">Transmembrane helix</keyword>
<dbReference type="PANTHER" id="PTHR23513:SF17">
    <property type="entry name" value="MEMBRANE PROTEIN"/>
    <property type="match status" value="1"/>
</dbReference>
<dbReference type="InterPro" id="IPR036259">
    <property type="entry name" value="MFS_trans_sf"/>
</dbReference>
<dbReference type="AlphaFoldDB" id="D3Q9M0"/>
<keyword evidence="9" id="KW-1185">Reference proteome</keyword>
<dbReference type="InterPro" id="IPR011701">
    <property type="entry name" value="MFS"/>
</dbReference>
<evidence type="ECO:0000313" key="9">
    <source>
        <dbReference type="Proteomes" id="UP000000844"/>
    </source>
</evidence>
<proteinExistence type="predicted"/>
<dbReference type="InterPro" id="IPR022324">
    <property type="entry name" value="Bacilysin_exporter_BacE_put"/>
</dbReference>
<feature type="transmembrane region" description="Helical" evidence="7">
    <location>
        <begin position="241"/>
        <end position="263"/>
    </location>
</feature>
<feature type="transmembrane region" description="Helical" evidence="7">
    <location>
        <begin position="63"/>
        <end position="87"/>
    </location>
</feature>
<dbReference type="GO" id="GO:0022857">
    <property type="term" value="F:transmembrane transporter activity"/>
    <property type="evidence" value="ECO:0007669"/>
    <property type="project" value="InterPro"/>
</dbReference>
<evidence type="ECO:0000256" key="5">
    <source>
        <dbReference type="ARBA" id="ARBA00023136"/>
    </source>
</evidence>
<feature type="transmembrane region" description="Helical" evidence="7">
    <location>
        <begin position="269"/>
        <end position="293"/>
    </location>
</feature>
<feature type="transmembrane region" description="Helical" evidence="7">
    <location>
        <begin position="392"/>
        <end position="410"/>
    </location>
</feature>
<evidence type="ECO:0000256" key="2">
    <source>
        <dbReference type="ARBA" id="ARBA00022475"/>
    </source>
</evidence>
<keyword evidence="2" id="KW-1003">Cell membrane</keyword>
<dbReference type="KEGG" id="sna:Snas_4925"/>
<evidence type="ECO:0000256" key="1">
    <source>
        <dbReference type="ARBA" id="ARBA00004651"/>
    </source>
</evidence>
<sequence length="420" mass="42323">MSQAPATPASAPGPARADAPPARPAYRDGAYLRYTAGQSISIVGDQVWYVALSWAAVQLASPAVAGLIMTVSALPRLILLLLGGVYVDRFGPKKLMIGSDLLRVVVSLTAAAIALAAPSIALLVVVGLVFGIVSAVFMPAAGAMGPLLLSKEQQTAGVALRELSGRIALTVGAPLGGLLVAVGGLSLAATVDAFTFALSAWTLWSLRPRQAAKSDRPPAPTGAALKEGLSYLWNHGLVRNLMLAGLLVNLGFVGPMNVGLALLSEARGWGAGGIGYMLAGFGGGAAVSALILLRFKPRRATGLIIAACAALQAVAVFALAVVPTVWLAVAATSATGLVSGVMGVLMGSLVQVNTDDAYRGRVSSVSTVLNYGITPLAVAGSGIAVATAGMTATFAVSAALILAGGLACVARRDLRTAQLP</sequence>
<dbReference type="Gene3D" id="1.20.1250.20">
    <property type="entry name" value="MFS general substrate transporter like domains"/>
    <property type="match status" value="1"/>
</dbReference>
<evidence type="ECO:0000256" key="3">
    <source>
        <dbReference type="ARBA" id="ARBA00022692"/>
    </source>
</evidence>
<evidence type="ECO:0000256" key="4">
    <source>
        <dbReference type="ARBA" id="ARBA00022989"/>
    </source>
</evidence>
<dbReference type="RefSeq" id="WP_013020137.1">
    <property type="nucleotide sequence ID" value="NC_013947.1"/>
</dbReference>
<dbReference type="SUPFAM" id="SSF103473">
    <property type="entry name" value="MFS general substrate transporter"/>
    <property type="match status" value="1"/>
</dbReference>
<feature type="region of interest" description="Disordered" evidence="6">
    <location>
        <begin position="1"/>
        <end position="21"/>
    </location>
</feature>
<organism evidence="8 9">
    <name type="scientific">Stackebrandtia nassauensis (strain DSM 44728 / CIP 108903 / NRRL B-16338 / NBRC 102104 / LLR-40K-21)</name>
    <dbReference type="NCBI Taxonomy" id="446470"/>
    <lineage>
        <taxon>Bacteria</taxon>
        <taxon>Bacillati</taxon>
        <taxon>Actinomycetota</taxon>
        <taxon>Actinomycetes</taxon>
        <taxon>Glycomycetales</taxon>
        <taxon>Glycomycetaceae</taxon>
        <taxon>Stackebrandtia</taxon>
    </lineage>
</organism>
<feature type="transmembrane region" description="Helical" evidence="7">
    <location>
        <begin position="368"/>
        <end position="386"/>
    </location>
</feature>
<accession>D3Q9M0</accession>
<gene>
    <name evidence="8" type="ordered locus">Snas_4925</name>
</gene>
<dbReference type="GO" id="GO:0005886">
    <property type="term" value="C:plasma membrane"/>
    <property type="evidence" value="ECO:0007669"/>
    <property type="project" value="UniProtKB-SubCell"/>
</dbReference>
<comment type="subcellular location">
    <subcellularLocation>
        <location evidence="1">Cell membrane</location>
        <topology evidence="1">Multi-pass membrane protein</topology>
    </subcellularLocation>
</comment>
<feature type="transmembrane region" description="Helical" evidence="7">
    <location>
        <begin position="326"/>
        <end position="347"/>
    </location>
</feature>
<dbReference type="Proteomes" id="UP000000844">
    <property type="component" value="Chromosome"/>
</dbReference>
<evidence type="ECO:0000256" key="6">
    <source>
        <dbReference type="SAM" id="MobiDB-lite"/>
    </source>
</evidence>
<keyword evidence="3 7" id="KW-0812">Transmembrane</keyword>
<keyword evidence="5 7" id="KW-0472">Membrane</keyword>
<dbReference type="Pfam" id="PF07690">
    <property type="entry name" value="MFS_1"/>
    <property type="match status" value="1"/>
</dbReference>
<dbReference type="STRING" id="446470.Snas_4925"/>
<dbReference type="PANTHER" id="PTHR23513">
    <property type="entry name" value="INTEGRAL MEMBRANE EFFLUX PROTEIN-RELATED"/>
    <property type="match status" value="1"/>
</dbReference>
<dbReference type="CDD" id="cd06173">
    <property type="entry name" value="MFS_MefA_like"/>
    <property type="match status" value="1"/>
</dbReference>
<feature type="transmembrane region" description="Helical" evidence="7">
    <location>
        <begin position="300"/>
        <end position="320"/>
    </location>
</feature>
<feature type="compositionally biased region" description="Low complexity" evidence="6">
    <location>
        <begin position="1"/>
        <end position="20"/>
    </location>
</feature>
<protein>
    <submittedName>
        <fullName evidence="8">Major facilitator superfamily MFS_1</fullName>
    </submittedName>
</protein>
<reference evidence="8 9" key="1">
    <citation type="journal article" date="2009" name="Stand. Genomic Sci.">
        <title>Complete genome sequence of Stackebrandtia nassauensis type strain (LLR-40K-21).</title>
        <authorList>
            <person name="Munk C."/>
            <person name="Lapidus A."/>
            <person name="Copeland A."/>
            <person name="Jando M."/>
            <person name="Mayilraj S."/>
            <person name="Glavina Del Rio T."/>
            <person name="Nolan M."/>
            <person name="Chen F."/>
            <person name="Lucas S."/>
            <person name="Tice H."/>
            <person name="Cheng J.F."/>
            <person name="Han C."/>
            <person name="Detter J.C."/>
            <person name="Bruce D."/>
            <person name="Goodwin L."/>
            <person name="Chain P."/>
            <person name="Pitluck S."/>
            <person name="Goker M."/>
            <person name="Ovchinikova G."/>
            <person name="Pati A."/>
            <person name="Ivanova N."/>
            <person name="Mavromatis K."/>
            <person name="Chen A."/>
            <person name="Palaniappan K."/>
            <person name="Land M."/>
            <person name="Hauser L."/>
            <person name="Chang Y.J."/>
            <person name="Jeffries C.D."/>
            <person name="Bristow J."/>
            <person name="Eisen J.A."/>
            <person name="Markowitz V."/>
            <person name="Hugenholtz P."/>
            <person name="Kyrpides N.C."/>
            <person name="Klenk H.P."/>
        </authorList>
    </citation>
    <scope>NUCLEOTIDE SEQUENCE [LARGE SCALE GENOMIC DNA]</scope>
    <source>
        <strain evidence="9">DSM 44728 / CIP 108903 / NRRL B-16338 / NBRC 102104 / LLR-40K-21</strain>
    </source>
</reference>
<feature type="transmembrane region" description="Helical" evidence="7">
    <location>
        <begin position="108"/>
        <end position="141"/>
    </location>
</feature>
<evidence type="ECO:0000313" key="8">
    <source>
        <dbReference type="EMBL" id="ADD44566.1"/>
    </source>
</evidence>
<dbReference type="PRINTS" id="PR01988">
    <property type="entry name" value="EXPORTERBACE"/>
</dbReference>
<dbReference type="HOGENOM" id="CLU_034180_17_1_11"/>